<protein>
    <submittedName>
        <fullName evidence="2">NR LBD domain-containing protein</fullName>
    </submittedName>
</protein>
<dbReference type="Proteomes" id="UP000095283">
    <property type="component" value="Unplaced"/>
</dbReference>
<evidence type="ECO:0000313" key="1">
    <source>
        <dbReference type="Proteomes" id="UP000095283"/>
    </source>
</evidence>
<organism evidence="1 2">
    <name type="scientific">Heterorhabditis bacteriophora</name>
    <name type="common">Entomopathogenic nematode worm</name>
    <dbReference type="NCBI Taxonomy" id="37862"/>
    <lineage>
        <taxon>Eukaryota</taxon>
        <taxon>Metazoa</taxon>
        <taxon>Ecdysozoa</taxon>
        <taxon>Nematoda</taxon>
        <taxon>Chromadorea</taxon>
        <taxon>Rhabditida</taxon>
        <taxon>Rhabditina</taxon>
        <taxon>Rhabditomorpha</taxon>
        <taxon>Strongyloidea</taxon>
        <taxon>Heterorhabditidae</taxon>
        <taxon>Heterorhabditis</taxon>
    </lineage>
</organism>
<accession>A0A1I7WEI2</accession>
<name>A0A1I7WEI2_HETBA</name>
<reference evidence="2" key="1">
    <citation type="submission" date="2016-11" db="UniProtKB">
        <authorList>
            <consortium name="WormBaseParasite"/>
        </authorList>
    </citation>
    <scope>IDENTIFICATION</scope>
</reference>
<keyword evidence="1" id="KW-1185">Reference proteome</keyword>
<dbReference type="WBParaSite" id="Hba_03358">
    <property type="protein sequence ID" value="Hba_03358"/>
    <property type="gene ID" value="Hba_03358"/>
</dbReference>
<proteinExistence type="predicted"/>
<dbReference type="AlphaFoldDB" id="A0A1I7WEI2"/>
<evidence type="ECO:0000313" key="2">
    <source>
        <dbReference type="WBParaSite" id="Hba_03358"/>
    </source>
</evidence>
<sequence>MEFISLFHGLCKILRHDDSEPRDVSYTGVMIYTVCNHKYLCQTSSFCHILGLPILRSSPRNTSLDSDKGASGNMKQSSWQVDLNWTQFQTNTSQHRELKLGKEEGFFLSSSETSAKNSKSGENTTEIRKFYTSPANHRLPNTNCFQTDMGPLEFRQLKLVSKHMKYLVENAGYRQTIDRIAIEGVRCTLELMWLMNVRMSLDVNHLLYLFSIPKLPNNFSFASSCTISLTIFPANVWPLRLVDLMRKKDLLWLTQFCVAQRQTSWVFIGIEQIIPM</sequence>